<evidence type="ECO:0000313" key="2">
    <source>
        <dbReference type="EnsemblPlants" id="Zm00001eb029360_P001"/>
    </source>
</evidence>
<feature type="compositionally biased region" description="Basic and acidic residues" evidence="1">
    <location>
        <begin position="125"/>
        <end position="141"/>
    </location>
</feature>
<feature type="region of interest" description="Disordered" evidence="1">
    <location>
        <begin position="1"/>
        <end position="150"/>
    </location>
</feature>
<dbReference type="EnsemblPlants" id="Zm00001eb029360_T001">
    <property type="protein sequence ID" value="Zm00001eb029360_P001"/>
    <property type="gene ID" value="Zm00001eb029360"/>
</dbReference>
<dbReference type="AlphaFoldDB" id="A0A804LQT9"/>
<reference evidence="2" key="3">
    <citation type="submission" date="2021-05" db="UniProtKB">
        <authorList>
            <consortium name="EnsemblPlants"/>
        </authorList>
    </citation>
    <scope>IDENTIFICATION</scope>
    <source>
        <strain evidence="2">cv. B73</strain>
    </source>
</reference>
<keyword evidence="3" id="KW-1185">Reference proteome</keyword>
<accession>A0A804LQT9</accession>
<evidence type="ECO:0000256" key="1">
    <source>
        <dbReference type="SAM" id="MobiDB-lite"/>
    </source>
</evidence>
<feature type="compositionally biased region" description="Low complexity" evidence="1">
    <location>
        <begin position="70"/>
        <end position="83"/>
    </location>
</feature>
<reference evidence="3" key="1">
    <citation type="submission" date="2015-12" db="EMBL/GenBank/DDBJ databases">
        <title>Update maize B73 reference genome by single molecule sequencing technologies.</title>
        <authorList>
            <consortium name="Maize Genome Sequencing Project"/>
            <person name="Ware D."/>
        </authorList>
    </citation>
    <scope>NUCLEOTIDE SEQUENCE [LARGE SCALE GENOMIC DNA]</scope>
    <source>
        <strain evidence="3">cv. B73</strain>
    </source>
</reference>
<dbReference type="EnsemblPlants" id="Zm00001eb029350_T001">
    <property type="protein sequence ID" value="Zm00001eb029350_P001"/>
    <property type="gene ID" value="Zm00001eb029350"/>
</dbReference>
<organism evidence="2 3">
    <name type="scientific">Zea mays</name>
    <name type="common">Maize</name>
    <dbReference type="NCBI Taxonomy" id="4577"/>
    <lineage>
        <taxon>Eukaryota</taxon>
        <taxon>Viridiplantae</taxon>
        <taxon>Streptophyta</taxon>
        <taxon>Embryophyta</taxon>
        <taxon>Tracheophyta</taxon>
        <taxon>Spermatophyta</taxon>
        <taxon>Magnoliopsida</taxon>
        <taxon>Liliopsida</taxon>
        <taxon>Poales</taxon>
        <taxon>Poaceae</taxon>
        <taxon>PACMAD clade</taxon>
        <taxon>Panicoideae</taxon>
        <taxon>Andropogonodae</taxon>
        <taxon>Andropogoneae</taxon>
        <taxon>Tripsacinae</taxon>
        <taxon>Zea</taxon>
    </lineage>
</organism>
<protein>
    <submittedName>
        <fullName evidence="2">Uncharacterized protein</fullName>
    </submittedName>
</protein>
<evidence type="ECO:0000313" key="3">
    <source>
        <dbReference type="Proteomes" id="UP000007305"/>
    </source>
</evidence>
<dbReference type="Proteomes" id="UP000007305">
    <property type="component" value="Chromosome 1"/>
</dbReference>
<sequence>MRRNNGTLRARRKGEQYANWTEPSAQAPRRSAEELDGALGKVRRDTGRSAGRAHPKASTTARAGRIGHWQRSTARAQSTAAARGHGLGDGLGIKELRAGMPQSEQRESGAEKRAQKTGHHGRASAGEKRRDGQEAERREARQGAQARLGD</sequence>
<dbReference type="Gramene" id="Zm00001eb029350_T001">
    <property type="protein sequence ID" value="Zm00001eb029350_P001"/>
    <property type="gene ID" value="Zm00001eb029350"/>
</dbReference>
<reference evidence="2" key="2">
    <citation type="submission" date="2019-07" db="EMBL/GenBank/DDBJ databases">
        <authorList>
            <person name="Seetharam A."/>
            <person name="Woodhouse M."/>
            <person name="Cannon E."/>
        </authorList>
    </citation>
    <scope>NUCLEOTIDE SEQUENCE [LARGE SCALE GENOMIC DNA]</scope>
    <source>
        <strain evidence="2">cv. B73</strain>
    </source>
</reference>
<dbReference type="Gramene" id="Zm00001eb029360_T001">
    <property type="protein sequence ID" value="Zm00001eb029360_P001"/>
    <property type="gene ID" value="Zm00001eb029360"/>
</dbReference>
<name>A0A804LQT9_MAIZE</name>
<proteinExistence type="predicted"/>
<feature type="compositionally biased region" description="Basic and acidic residues" evidence="1">
    <location>
        <begin position="104"/>
        <end position="114"/>
    </location>
</feature>